<dbReference type="SUPFAM" id="SSF48452">
    <property type="entry name" value="TPR-like"/>
    <property type="match status" value="3"/>
</dbReference>
<dbReference type="AlphaFoldDB" id="A0A1X0P4L4"/>
<dbReference type="GeneID" id="39982809"/>
<dbReference type="GO" id="GO:0016567">
    <property type="term" value="P:protein ubiquitination"/>
    <property type="evidence" value="ECO:0007669"/>
    <property type="project" value="TreeGrafter"/>
</dbReference>
<gene>
    <name evidence="2" type="ORF">TM35_000053740</name>
</gene>
<dbReference type="VEuPathDB" id="TriTrypDB:TM35_000053740"/>
<dbReference type="Gene3D" id="1.25.40.10">
    <property type="entry name" value="Tetratricopeptide repeat domain"/>
    <property type="match status" value="3"/>
</dbReference>
<dbReference type="GO" id="GO:0051301">
    <property type="term" value="P:cell division"/>
    <property type="evidence" value="ECO:0007669"/>
    <property type="project" value="TreeGrafter"/>
</dbReference>
<dbReference type="GO" id="GO:0005680">
    <property type="term" value="C:anaphase-promoting complex"/>
    <property type="evidence" value="ECO:0007669"/>
    <property type="project" value="TreeGrafter"/>
</dbReference>
<dbReference type="Proteomes" id="UP000192257">
    <property type="component" value="Unassembled WGS sequence"/>
</dbReference>
<evidence type="ECO:0000313" key="2">
    <source>
        <dbReference type="EMBL" id="ORC91778.1"/>
    </source>
</evidence>
<sequence>MRLLPNGHSLYIPLYWMSRHSSTLASRSSHITNSGFLPSQEQQQNTFSSISSSLSSSDTTKRLRCNRSEVAIIPISASQTRGCGIRSCDSSEGMEKKEERRLNKVLKNCIKTPCIKMYENLLVSSTELYKASPSHHWSLHSLVLVNYGVQCLVDQKITKAIEYLRQAIEIIFSFEGETPVLHLRIILANALACEGHCFDALCEYERTLSVMRDYPVESSLNQIVSGKESHIPLSRSYVSEDFDRFLANEKVVMQTLKQGEEKLNSCKSNTEKVRIALIMARLQRRLGDKDKSLSLYTLALRTLLDAPDVDMEIRVMHEIGLLLCFEAFDISRGMPYLQGAAEMSLDRAQRDLEEMRSCTRVSPQEKVTLQEGILRIRYLIFALLDTAVCLAENEEIGKSLGLFEQCVSLMDEFGMRKHSAWVRMKYADALANASLVDNSIRVYLETIDTIKSIGYENENLQLACMGMIVPVTVSEVEGRLAYCFQIHVGEYRRACVYFCQAIRRCGVEMKCPFKTAKSKGTKFSEEVDSETLRWMLENYASCCERVGNIEIAEEALEHCVRVEKALGGSCASSLLRLAQLHSATNTMRALELYFQILALPEDSIEPDILLQSAYGFASICYSSRDEELEIALRNAAITLMNKNKTNLSSITTPLDDKDEKNCNTIIIASFKKSASIIMAGHVIDNLRSTTDRDGELKAIMTLSRGGFFCQQRGDDAGAEELYRLAVEYTQAVHVTSDEYARELSILLANYATVMAHKDVKIAQDLYDQAVTICPTEENVSTAAASFFVLTTNYNGGRTCIYRMINATTTNREMLPRLYGKLAWLGVVCWDELTPNLRLECLQHLLLALGIKPENLSLIIIDCCGSTLWDGSVNEDFKRQLLRGIRLSQDEDTVSLAGYVAQTKLHQEGKFINACYKIALTRFPSNTTILVNYAKFCADYDAIDLARKYYAKAFYLSPNDPRTSECYAEFLACLKRRDQERYVIAGEGILRHHLKRSASNLNKPIKAQASALYAKYLASFLPSPNTPTFYFEEAIKLNPADARTIAVYCSFLWNISSRTADEGNLYNMKQNIAKKVELLCKNGLKLHPCSILLLTTLGSLYVELGDRFEDAVKVLERAREHNPRNVTVNRLLCAAFHYEWIKEESKMTAITNTRLQTLVENTRQMYEVAASLENIDRLTLTRYCHFALHGLKDKELAANIAQRLEKRTRK</sequence>
<dbReference type="InterPro" id="IPR011990">
    <property type="entry name" value="TPR-like_helical_dom_sf"/>
</dbReference>
<dbReference type="PANTHER" id="PTHR12558:SF49">
    <property type="entry name" value="TPR DOMAIN CONTAINING PROTEIN"/>
    <property type="match status" value="1"/>
</dbReference>
<name>A0A1X0P4L4_9TRYP</name>
<reference evidence="2 3" key="1">
    <citation type="submission" date="2017-03" db="EMBL/GenBank/DDBJ databases">
        <title>An alternative strategy for trypanosome survival in the mammalian bloodstream revealed through genome and transcriptome analysis of the ubiquitous bovine parasite Trypanosoma (Megatrypanum) theileri.</title>
        <authorList>
            <person name="Kelly S."/>
            <person name="Ivens A."/>
            <person name="Mott A."/>
            <person name="O'Neill E."/>
            <person name="Emms D."/>
            <person name="Macleod O."/>
            <person name="Voorheis P."/>
            <person name="Matthews J."/>
            <person name="Matthews K."/>
            <person name="Carrington M."/>
        </authorList>
    </citation>
    <scope>NUCLEOTIDE SEQUENCE [LARGE SCALE GENOMIC DNA]</scope>
    <source>
        <strain evidence="2">Edinburgh</strain>
    </source>
</reference>
<dbReference type="OrthoDB" id="239878at2759"/>
<keyword evidence="1" id="KW-0802">TPR repeat</keyword>
<accession>A0A1X0P4L4</accession>
<dbReference type="GO" id="GO:0031145">
    <property type="term" value="P:anaphase-promoting complex-dependent catabolic process"/>
    <property type="evidence" value="ECO:0007669"/>
    <property type="project" value="TreeGrafter"/>
</dbReference>
<keyword evidence="3" id="KW-1185">Reference proteome</keyword>
<proteinExistence type="predicted"/>
<protein>
    <submittedName>
        <fullName evidence="2">Uncharacterized protein</fullName>
    </submittedName>
</protein>
<dbReference type="GO" id="GO:0005737">
    <property type="term" value="C:cytoplasm"/>
    <property type="evidence" value="ECO:0007669"/>
    <property type="project" value="TreeGrafter"/>
</dbReference>
<dbReference type="EMBL" id="NBCO01000005">
    <property type="protein sequence ID" value="ORC91778.1"/>
    <property type="molecule type" value="Genomic_DNA"/>
</dbReference>
<evidence type="ECO:0000313" key="3">
    <source>
        <dbReference type="Proteomes" id="UP000192257"/>
    </source>
</evidence>
<organism evidence="2 3">
    <name type="scientific">Trypanosoma theileri</name>
    <dbReference type="NCBI Taxonomy" id="67003"/>
    <lineage>
        <taxon>Eukaryota</taxon>
        <taxon>Discoba</taxon>
        <taxon>Euglenozoa</taxon>
        <taxon>Kinetoplastea</taxon>
        <taxon>Metakinetoplastina</taxon>
        <taxon>Trypanosomatida</taxon>
        <taxon>Trypanosomatidae</taxon>
        <taxon>Trypanosoma</taxon>
    </lineage>
</organism>
<dbReference type="RefSeq" id="XP_028885844.1">
    <property type="nucleotide sequence ID" value="XM_029023029.1"/>
</dbReference>
<comment type="caution">
    <text evidence="2">The sequence shown here is derived from an EMBL/GenBank/DDBJ whole genome shotgun (WGS) entry which is preliminary data.</text>
</comment>
<dbReference type="PANTHER" id="PTHR12558">
    <property type="entry name" value="CELL DIVISION CYCLE 16,23,27"/>
    <property type="match status" value="1"/>
</dbReference>
<dbReference type="GO" id="GO:0007091">
    <property type="term" value="P:metaphase/anaphase transition of mitotic cell cycle"/>
    <property type="evidence" value="ECO:0007669"/>
    <property type="project" value="TreeGrafter"/>
</dbReference>
<evidence type="ECO:0000256" key="1">
    <source>
        <dbReference type="ARBA" id="ARBA00022803"/>
    </source>
</evidence>